<dbReference type="InterPro" id="IPR025246">
    <property type="entry name" value="IS30-like_HTH"/>
</dbReference>
<protein>
    <submittedName>
        <fullName evidence="2">Helix-turn-helix domain-containing protein</fullName>
    </submittedName>
</protein>
<gene>
    <name evidence="2" type="ORF">F8M49_06385</name>
    <name evidence="3" type="ORF">F8M49_21030</name>
</gene>
<feature type="domain" description="Transposase IS30-like HTH" evidence="1">
    <location>
        <begin position="51"/>
        <end position="83"/>
    </location>
</feature>
<dbReference type="EMBL" id="WBMO01000002">
    <property type="protein sequence ID" value="MDV2477205.1"/>
    <property type="molecule type" value="Genomic_DNA"/>
</dbReference>
<sequence>MDRPHPESHGRRVRGVNFPRRAEWTIRSDTRSDVRHASLTRVCRMARWTDDEDRRLEELYADGWSLNAIAKEMCRSKDTIGRHAESLGLSFGTERTAEATAVKVLGVRERKAAAAEAELRILELSQKQVLDVLNGNGEWSTLRRGEGGSEYVDHLGFIPARDLREHTNARSGSAAIIDKLSDATVDAAGAKSTLAQMHDVLTDLVDNVTAEDIASLEPPEK</sequence>
<dbReference type="Gene3D" id="1.10.10.60">
    <property type="entry name" value="Homeodomain-like"/>
    <property type="match status" value="1"/>
</dbReference>
<evidence type="ECO:0000313" key="4">
    <source>
        <dbReference type="Proteomes" id="UP001275440"/>
    </source>
</evidence>
<proteinExistence type="predicted"/>
<reference evidence="2 4" key="1">
    <citation type="submission" date="2019-10" db="EMBL/GenBank/DDBJ databases">
        <title>Draft Genome Assembly of Rhodococcus zopfii DSM44189.</title>
        <authorList>
            <person name="Sutton J.M."/>
            <person name="Akob D.M."/>
            <person name="Bushman T.J."/>
        </authorList>
    </citation>
    <scope>NUCLEOTIDE SEQUENCE [LARGE SCALE GENOMIC DNA]</scope>
    <source>
        <strain evidence="2 4">DSM 44189</strain>
    </source>
</reference>
<keyword evidence="4" id="KW-1185">Reference proteome</keyword>
<evidence type="ECO:0000313" key="3">
    <source>
        <dbReference type="EMBL" id="MDV2477205.1"/>
    </source>
</evidence>
<dbReference type="Pfam" id="PF13936">
    <property type="entry name" value="HTH_38"/>
    <property type="match status" value="1"/>
</dbReference>
<evidence type="ECO:0000313" key="2">
    <source>
        <dbReference type="EMBL" id="MDV2475148.1"/>
    </source>
</evidence>
<organism evidence="2 4">
    <name type="scientific">Rhodococcus zopfii</name>
    <dbReference type="NCBI Taxonomy" id="43772"/>
    <lineage>
        <taxon>Bacteria</taxon>
        <taxon>Bacillati</taxon>
        <taxon>Actinomycetota</taxon>
        <taxon>Actinomycetes</taxon>
        <taxon>Mycobacteriales</taxon>
        <taxon>Nocardiaceae</taxon>
        <taxon>Rhodococcus</taxon>
    </lineage>
</organism>
<evidence type="ECO:0000259" key="1">
    <source>
        <dbReference type="Pfam" id="PF13936"/>
    </source>
</evidence>
<dbReference type="Proteomes" id="UP001275440">
    <property type="component" value="Unassembled WGS sequence"/>
</dbReference>
<comment type="caution">
    <text evidence="2">The sequence shown here is derived from an EMBL/GenBank/DDBJ whole genome shotgun (WGS) entry which is preliminary data.</text>
</comment>
<name>A0ABU3WNY7_9NOCA</name>
<accession>A0ABU3WNY7</accession>
<dbReference type="EMBL" id="WBMO01000001">
    <property type="protein sequence ID" value="MDV2475148.1"/>
    <property type="molecule type" value="Genomic_DNA"/>
</dbReference>